<evidence type="ECO:0000256" key="1">
    <source>
        <dbReference type="SAM" id="MobiDB-lite"/>
    </source>
</evidence>
<feature type="region of interest" description="Disordered" evidence="1">
    <location>
        <begin position="1"/>
        <end position="26"/>
    </location>
</feature>
<comment type="caution">
    <text evidence="2">The sequence shown here is derived from an EMBL/GenBank/DDBJ whole genome shotgun (WGS) entry which is preliminary data.</text>
</comment>
<evidence type="ECO:0000313" key="2">
    <source>
        <dbReference type="EMBL" id="KAK3772713.1"/>
    </source>
</evidence>
<dbReference type="EMBL" id="JAWDGP010003607">
    <property type="protein sequence ID" value="KAK3772713.1"/>
    <property type="molecule type" value="Genomic_DNA"/>
</dbReference>
<sequence>ESLEQRTESSSTGPATVPASHPSSGF</sequence>
<gene>
    <name evidence="2" type="ORF">RRG08_013407</name>
</gene>
<feature type="non-terminal residue" evidence="2">
    <location>
        <position position="1"/>
    </location>
</feature>
<keyword evidence="3" id="KW-1185">Reference proteome</keyword>
<reference evidence="2" key="1">
    <citation type="journal article" date="2023" name="G3 (Bethesda)">
        <title>A reference genome for the long-term kleptoplast-retaining sea slug Elysia crispata morphotype clarki.</title>
        <authorList>
            <person name="Eastman K.E."/>
            <person name="Pendleton A.L."/>
            <person name="Shaikh M.A."/>
            <person name="Suttiyut T."/>
            <person name="Ogas R."/>
            <person name="Tomko P."/>
            <person name="Gavelis G."/>
            <person name="Widhalm J.R."/>
            <person name="Wisecaver J.H."/>
        </authorList>
    </citation>
    <scope>NUCLEOTIDE SEQUENCE</scope>
    <source>
        <strain evidence="2">ECLA1</strain>
    </source>
</reference>
<organism evidence="2 3">
    <name type="scientific">Elysia crispata</name>
    <name type="common">lettuce slug</name>
    <dbReference type="NCBI Taxonomy" id="231223"/>
    <lineage>
        <taxon>Eukaryota</taxon>
        <taxon>Metazoa</taxon>
        <taxon>Spiralia</taxon>
        <taxon>Lophotrochozoa</taxon>
        <taxon>Mollusca</taxon>
        <taxon>Gastropoda</taxon>
        <taxon>Heterobranchia</taxon>
        <taxon>Euthyneura</taxon>
        <taxon>Panpulmonata</taxon>
        <taxon>Sacoglossa</taxon>
        <taxon>Placobranchoidea</taxon>
        <taxon>Plakobranchidae</taxon>
        <taxon>Elysia</taxon>
    </lineage>
</organism>
<dbReference type="Proteomes" id="UP001283361">
    <property type="component" value="Unassembled WGS sequence"/>
</dbReference>
<name>A0AAE0ZP45_9GAST</name>
<evidence type="ECO:0000313" key="3">
    <source>
        <dbReference type="Proteomes" id="UP001283361"/>
    </source>
</evidence>
<accession>A0AAE0ZP45</accession>
<protein>
    <submittedName>
        <fullName evidence="2">Uncharacterized protein</fullName>
    </submittedName>
</protein>
<dbReference type="AlphaFoldDB" id="A0AAE0ZP45"/>
<proteinExistence type="predicted"/>